<feature type="region of interest" description="Disordered" evidence="8">
    <location>
        <begin position="537"/>
        <end position="580"/>
    </location>
</feature>
<dbReference type="EMBL" id="ML995477">
    <property type="protein sequence ID" value="KAF2145656.1"/>
    <property type="molecule type" value="Genomic_DNA"/>
</dbReference>
<dbReference type="GO" id="GO:0000981">
    <property type="term" value="F:DNA-binding transcription factor activity, RNA polymerase II-specific"/>
    <property type="evidence" value="ECO:0007669"/>
    <property type="project" value="InterPro"/>
</dbReference>
<dbReference type="Proteomes" id="UP000799438">
    <property type="component" value="Unassembled WGS sequence"/>
</dbReference>
<dbReference type="GeneID" id="54301399"/>
<dbReference type="InterPro" id="IPR017970">
    <property type="entry name" value="Homeobox_CS"/>
</dbReference>
<keyword evidence="11" id="KW-1185">Reference proteome</keyword>
<feature type="DNA-binding region" description="Homeobox" evidence="6">
    <location>
        <begin position="40"/>
        <end position="93"/>
    </location>
</feature>
<name>A0A6A6BNK2_9PEZI</name>
<evidence type="ECO:0000256" key="4">
    <source>
        <dbReference type="ARBA" id="ARBA00023155"/>
    </source>
</evidence>
<dbReference type="SMART" id="SM00389">
    <property type="entry name" value="HOX"/>
    <property type="match status" value="1"/>
</dbReference>
<evidence type="ECO:0000259" key="9">
    <source>
        <dbReference type="PROSITE" id="PS50071"/>
    </source>
</evidence>
<dbReference type="GO" id="GO:0003677">
    <property type="term" value="F:DNA binding"/>
    <property type="evidence" value="ECO:0007669"/>
    <property type="project" value="UniProtKB-UniRule"/>
</dbReference>
<gene>
    <name evidence="10" type="ORF">K452DRAFT_315852</name>
</gene>
<dbReference type="InterPro" id="IPR001356">
    <property type="entry name" value="HD"/>
</dbReference>
<feature type="compositionally biased region" description="Polar residues" evidence="8">
    <location>
        <begin position="635"/>
        <end position="648"/>
    </location>
</feature>
<keyword evidence="5 6" id="KW-0539">Nucleus</keyword>
<dbReference type="PROSITE" id="PS50071">
    <property type="entry name" value="HOMEOBOX_2"/>
    <property type="match status" value="1"/>
</dbReference>
<dbReference type="OrthoDB" id="6159439at2759"/>
<feature type="compositionally biased region" description="Pro residues" evidence="8">
    <location>
        <begin position="1"/>
        <end position="13"/>
    </location>
</feature>
<evidence type="ECO:0000256" key="7">
    <source>
        <dbReference type="RuleBase" id="RU000682"/>
    </source>
</evidence>
<feature type="region of interest" description="Disordered" evidence="8">
    <location>
        <begin position="369"/>
        <end position="389"/>
    </location>
</feature>
<dbReference type="PROSITE" id="PS00027">
    <property type="entry name" value="HOMEOBOX_1"/>
    <property type="match status" value="1"/>
</dbReference>
<dbReference type="CDD" id="cd00086">
    <property type="entry name" value="homeodomain"/>
    <property type="match status" value="1"/>
</dbReference>
<dbReference type="RefSeq" id="XP_033401368.1">
    <property type="nucleotide sequence ID" value="XM_033543902.1"/>
</dbReference>
<feature type="compositionally biased region" description="Basic and acidic residues" evidence="8">
    <location>
        <begin position="37"/>
        <end position="46"/>
    </location>
</feature>
<dbReference type="GO" id="GO:0016586">
    <property type="term" value="C:RSC-type complex"/>
    <property type="evidence" value="ECO:0007669"/>
    <property type="project" value="TreeGrafter"/>
</dbReference>
<evidence type="ECO:0000256" key="5">
    <source>
        <dbReference type="ARBA" id="ARBA00023242"/>
    </source>
</evidence>
<dbReference type="InterPro" id="IPR009057">
    <property type="entry name" value="Homeodomain-like_sf"/>
</dbReference>
<evidence type="ECO:0000256" key="3">
    <source>
        <dbReference type="ARBA" id="ARBA00023125"/>
    </source>
</evidence>
<evidence type="ECO:0000256" key="2">
    <source>
        <dbReference type="ARBA" id="ARBA00010896"/>
    </source>
</evidence>
<reference evidence="10" key="1">
    <citation type="journal article" date="2020" name="Stud. Mycol.">
        <title>101 Dothideomycetes genomes: a test case for predicting lifestyles and emergence of pathogens.</title>
        <authorList>
            <person name="Haridas S."/>
            <person name="Albert R."/>
            <person name="Binder M."/>
            <person name="Bloem J."/>
            <person name="Labutti K."/>
            <person name="Salamov A."/>
            <person name="Andreopoulos B."/>
            <person name="Baker S."/>
            <person name="Barry K."/>
            <person name="Bills G."/>
            <person name="Bluhm B."/>
            <person name="Cannon C."/>
            <person name="Castanera R."/>
            <person name="Culley D."/>
            <person name="Daum C."/>
            <person name="Ezra D."/>
            <person name="Gonzalez J."/>
            <person name="Henrissat B."/>
            <person name="Kuo A."/>
            <person name="Liang C."/>
            <person name="Lipzen A."/>
            <person name="Lutzoni F."/>
            <person name="Magnuson J."/>
            <person name="Mondo S."/>
            <person name="Nolan M."/>
            <person name="Ohm R."/>
            <person name="Pangilinan J."/>
            <person name="Park H.-J."/>
            <person name="Ramirez L."/>
            <person name="Alfaro M."/>
            <person name="Sun H."/>
            <person name="Tritt A."/>
            <person name="Yoshinaga Y."/>
            <person name="Zwiers L.-H."/>
            <person name="Turgeon B."/>
            <person name="Goodwin S."/>
            <person name="Spatafora J."/>
            <person name="Crous P."/>
            <person name="Grigoriev I."/>
        </authorList>
    </citation>
    <scope>NUCLEOTIDE SEQUENCE</scope>
    <source>
        <strain evidence="10">CBS 121167</strain>
    </source>
</reference>
<protein>
    <recommendedName>
        <fullName evidence="9">Homeobox domain-containing protein</fullName>
    </recommendedName>
</protein>
<feature type="compositionally biased region" description="Polar residues" evidence="8">
    <location>
        <begin position="287"/>
        <end position="318"/>
    </location>
</feature>
<evidence type="ECO:0000256" key="1">
    <source>
        <dbReference type="ARBA" id="ARBA00004123"/>
    </source>
</evidence>
<feature type="region of interest" description="Disordered" evidence="8">
    <location>
        <begin position="1"/>
        <end position="46"/>
    </location>
</feature>
<dbReference type="AlphaFoldDB" id="A0A6A6BNK2"/>
<feature type="region of interest" description="Disordered" evidence="8">
    <location>
        <begin position="234"/>
        <end position="254"/>
    </location>
</feature>
<feature type="region of interest" description="Disordered" evidence="8">
    <location>
        <begin position="429"/>
        <end position="480"/>
    </location>
</feature>
<proteinExistence type="inferred from homology"/>
<keyword evidence="3 6" id="KW-0238">DNA-binding</keyword>
<feature type="region of interest" description="Disordered" evidence="8">
    <location>
        <begin position="761"/>
        <end position="804"/>
    </location>
</feature>
<feature type="compositionally biased region" description="Pro residues" evidence="8">
    <location>
        <begin position="125"/>
        <end position="137"/>
    </location>
</feature>
<dbReference type="Pfam" id="PF00046">
    <property type="entry name" value="Homeodomain"/>
    <property type="match status" value="1"/>
</dbReference>
<feature type="region of interest" description="Disordered" evidence="8">
    <location>
        <begin position="113"/>
        <end position="139"/>
    </location>
</feature>
<dbReference type="PANTHER" id="PTHR24341">
    <property type="entry name" value="HOMEOBOX PROTEIN ENGRAILED"/>
    <property type="match status" value="1"/>
</dbReference>
<feature type="compositionally biased region" description="Pro residues" evidence="8">
    <location>
        <begin position="652"/>
        <end position="665"/>
    </location>
</feature>
<dbReference type="InterPro" id="IPR050720">
    <property type="entry name" value="Engrailed_Homeobox_TFs"/>
</dbReference>
<keyword evidence="4 6" id="KW-0371">Homeobox</keyword>
<evidence type="ECO:0000256" key="6">
    <source>
        <dbReference type="PROSITE-ProRule" id="PRU00108"/>
    </source>
</evidence>
<dbReference type="SUPFAM" id="SSF46689">
    <property type="entry name" value="Homeodomain-like"/>
    <property type="match status" value="1"/>
</dbReference>
<dbReference type="PANTHER" id="PTHR24341:SF6">
    <property type="entry name" value="HOMEOBOX PROTEIN INVECTED"/>
    <property type="match status" value="1"/>
</dbReference>
<comment type="similarity">
    <text evidence="2">Belongs to the engrailed homeobox family.</text>
</comment>
<feature type="compositionally biased region" description="Polar residues" evidence="8">
    <location>
        <begin position="769"/>
        <end position="778"/>
    </location>
</feature>
<organism evidence="10 11">
    <name type="scientific">Aplosporella prunicola CBS 121167</name>
    <dbReference type="NCBI Taxonomy" id="1176127"/>
    <lineage>
        <taxon>Eukaryota</taxon>
        <taxon>Fungi</taxon>
        <taxon>Dikarya</taxon>
        <taxon>Ascomycota</taxon>
        <taxon>Pezizomycotina</taxon>
        <taxon>Dothideomycetes</taxon>
        <taxon>Dothideomycetes incertae sedis</taxon>
        <taxon>Botryosphaeriales</taxon>
        <taxon>Aplosporellaceae</taxon>
        <taxon>Aplosporella</taxon>
    </lineage>
</organism>
<evidence type="ECO:0000256" key="8">
    <source>
        <dbReference type="SAM" id="MobiDB-lite"/>
    </source>
</evidence>
<feature type="region of interest" description="Disordered" evidence="8">
    <location>
        <begin position="628"/>
        <end position="693"/>
    </location>
</feature>
<dbReference type="Gene3D" id="1.10.10.60">
    <property type="entry name" value="Homeodomain-like"/>
    <property type="match status" value="1"/>
</dbReference>
<feature type="compositionally biased region" description="Polar residues" evidence="8">
    <location>
        <begin position="340"/>
        <end position="357"/>
    </location>
</feature>
<feature type="compositionally biased region" description="Polar residues" evidence="8">
    <location>
        <begin position="562"/>
        <end position="580"/>
    </location>
</feature>
<feature type="region of interest" description="Disordered" evidence="8">
    <location>
        <begin position="282"/>
        <end position="357"/>
    </location>
</feature>
<evidence type="ECO:0000313" key="11">
    <source>
        <dbReference type="Proteomes" id="UP000799438"/>
    </source>
</evidence>
<comment type="subcellular location">
    <subcellularLocation>
        <location evidence="1 6 7">Nucleus</location>
    </subcellularLocation>
</comment>
<feature type="domain" description="Homeobox" evidence="9">
    <location>
        <begin position="38"/>
        <end position="92"/>
    </location>
</feature>
<feature type="compositionally biased region" description="Polar residues" evidence="8">
    <location>
        <begin position="369"/>
        <end position="378"/>
    </location>
</feature>
<sequence>MFAPPHPPPPPYPSSASDPTHAPQMSAPPAHPVVQDVKPRLTKEQHDILEAHFQQQHKPTTSTKKGFADALGVPLDKINNWFQNRRAKVKQDLKKQMSQYNMNVNMLQQMPAHAQMQPPQGLPQAQPPPQIQNPPQPQLQTFFHGTTDMNPSSLPGNGFAVPPQDMVPVQVPSAQDFTHHGHGLQSISESAQPTASYKEMMHSLARAGYPIDPSHASAFPHGLPVNDPYMSFDPSALSQPIPEEPQFAYSDFPGSSNPFSDAPFDFGADHLDFNALATSAPTSLTADNNRGSVSTEASPYSNNHATPPAGGSSTSAATVQAGWPDDPLASQYTQREESQDPLSSNMAGTQMSNSQWMPQPFRAPMYQQSNASSQTLMSSGPDPSDPQMLQISQADFSQPFTFADEAFNRRDSPAAALAHSMSNVEIQGPTSDAEFKQPDQPSSIAARRQRPRPAALGTASLRSQSYSAGMPTSPGSNHNLKADQTLRRIRSTGLVNGRIQKVNPGSAQRSPMHLSFAEAAASPKFALQTTGYAGGSMNGPMTTGSLAPPTPLTPNEVGRFPSWQQSPAAGNRSNANTAGDYTSAPGSGVVYSMAPTSAACFSSAASPPETPLNPAQSIYSHRARISNGSIFRDTPPQSAPATQQSFSRSAFVPPPPPPPPPPPMTEEPAPMDDPSIIQHQSQRRPSLPETGFSQGYELPLQFEVPMVNAEGELQMAHPMQFAQDPSMFQKQHPMSFAQDAGSIMAGPMHSSMTMQPELYVHEYAPPGQGPSQGQFAARQQQQQQQQHMQQQMQLLQQQQRQDMQPKSYIFANQTPGDFKA</sequence>
<feature type="compositionally biased region" description="Low complexity" evidence="8">
    <location>
        <begin position="779"/>
        <end position="804"/>
    </location>
</feature>
<feature type="compositionally biased region" description="Low complexity" evidence="8">
    <location>
        <begin position="113"/>
        <end position="124"/>
    </location>
</feature>
<accession>A0A6A6BNK2</accession>
<evidence type="ECO:0000313" key="10">
    <source>
        <dbReference type="EMBL" id="KAF2145656.1"/>
    </source>
</evidence>